<protein>
    <submittedName>
        <fullName evidence="2">Uncharacterized protein</fullName>
    </submittedName>
</protein>
<dbReference type="Proteomes" id="UP001305414">
    <property type="component" value="Unassembled WGS sequence"/>
</dbReference>
<comment type="caution">
    <text evidence="2">The sequence shown here is derived from an EMBL/GenBank/DDBJ whole genome shotgun (WGS) entry which is preliminary data.</text>
</comment>
<dbReference type="AlphaFoldDB" id="A0AAN7UJP5"/>
<organism evidence="2 3">
    <name type="scientific">Xylaria bambusicola</name>
    <dbReference type="NCBI Taxonomy" id="326684"/>
    <lineage>
        <taxon>Eukaryota</taxon>
        <taxon>Fungi</taxon>
        <taxon>Dikarya</taxon>
        <taxon>Ascomycota</taxon>
        <taxon>Pezizomycotina</taxon>
        <taxon>Sordariomycetes</taxon>
        <taxon>Xylariomycetidae</taxon>
        <taxon>Xylariales</taxon>
        <taxon>Xylariaceae</taxon>
        <taxon>Xylaria</taxon>
    </lineage>
</organism>
<reference evidence="2 3" key="1">
    <citation type="submission" date="2023-10" db="EMBL/GenBank/DDBJ databases">
        <title>Draft genome sequence of Xylaria bambusicola isolate GMP-LS, the root and basal stem rot pathogen of sugarcane in Indonesia.</title>
        <authorList>
            <person name="Selvaraj P."/>
            <person name="Muralishankar V."/>
            <person name="Muruganantham S."/>
            <person name="Sp S."/>
            <person name="Haryani S."/>
            <person name="Lau K.J.X."/>
            <person name="Naqvi N.I."/>
        </authorList>
    </citation>
    <scope>NUCLEOTIDE SEQUENCE [LARGE SCALE GENOMIC DNA]</scope>
    <source>
        <strain evidence="2">GMP-LS</strain>
    </source>
</reference>
<dbReference type="EMBL" id="JAWHQM010000035">
    <property type="protein sequence ID" value="KAK5633760.1"/>
    <property type="molecule type" value="Genomic_DNA"/>
</dbReference>
<feature type="region of interest" description="Disordered" evidence="1">
    <location>
        <begin position="41"/>
        <end position="76"/>
    </location>
</feature>
<name>A0AAN7UJP5_9PEZI</name>
<keyword evidence="3" id="KW-1185">Reference proteome</keyword>
<evidence type="ECO:0000256" key="1">
    <source>
        <dbReference type="SAM" id="MobiDB-lite"/>
    </source>
</evidence>
<evidence type="ECO:0000313" key="2">
    <source>
        <dbReference type="EMBL" id="KAK5633760.1"/>
    </source>
</evidence>
<accession>A0AAN7UJP5</accession>
<feature type="compositionally biased region" description="Basic and acidic residues" evidence="1">
    <location>
        <begin position="43"/>
        <end position="53"/>
    </location>
</feature>
<sequence length="76" mass="8669">MHIEHMFVWLGERLDVLGHHGGSEKQEEIERGLQHATAVAGEAAHKQTENEKSRVRRVQHHDHQAKMGVSGHKTFD</sequence>
<proteinExistence type="predicted"/>
<evidence type="ECO:0000313" key="3">
    <source>
        <dbReference type="Proteomes" id="UP001305414"/>
    </source>
</evidence>
<gene>
    <name evidence="2" type="ORF">RRF57_009474</name>
</gene>